<keyword evidence="1" id="KW-0545">Nucleotide biosynthesis</keyword>
<comment type="catalytic activity">
    <reaction evidence="1">
        <text>dUMP + (6R)-5,10-methylene-5,6,7,8-tetrahydrofolate + NADPH + H(+) = dTMP + (6S)-5,6,7,8-tetrahydrofolate + NADP(+)</text>
        <dbReference type="Rhea" id="RHEA:29043"/>
        <dbReference type="ChEBI" id="CHEBI:15378"/>
        <dbReference type="ChEBI" id="CHEBI:15636"/>
        <dbReference type="ChEBI" id="CHEBI:57453"/>
        <dbReference type="ChEBI" id="CHEBI:57783"/>
        <dbReference type="ChEBI" id="CHEBI:58349"/>
        <dbReference type="ChEBI" id="CHEBI:63528"/>
        <dbReference type="ChEBI" id="CHEBI:246422"/>
        <dbReference type="EC" id="2.1.1.148"/>
    </reaction>
</comment>
<keyword evidence="1 2" id="KW-0808">Transferase</keyword>
<keyword evidence="1" id="KW-0521">NADP</keyword>
<dbReference type="PANTHER" id="PTHR34934:SF1">
    <property type="entry name" value="FLAVIN-DEPENDENT THYMIDYLATE SYNTHASE"/>
    <property type="match status" value="1"/>
</dbReference>
<dbReference type="PROSITE" id="PS51331">
    <property type="entry name" value="THYX"/>
    <property type="match status" value="1"/>
</dbReference>
<dbReference type="CDD" id="cd20175">
    <property type="entry name" value="ThyX"/>
    <property type="match status" value="1"/>
</dbReference>
<comment type="subunit">
    <text evidence="1">Homotetramer.</text>
</comment>
<feature type="binding site" description="in other chain" evidence="1">
    <location>
        <begin position="89"/>
        <end position="93"/>
    </location>
    <ligand>
        <name>dUMP</name>
        <dbReference type="ChEBI" id="CHEBI:246422"/>
        <note>ligand shared between dimeric partners</note>
    </ligand>
</feature>
<keyword evidence="1 2" id="KW-0489">Methyltransferase</keyword>
<keyword evidence="3" id="KW-1185">Reference proteome</keyword>
<comment type="similarity">
    <text evidence="1">Belongs to the thymidylate synthase ThyX family.</text>
</comment>
<dbReference type="GO" id="GO:0032259">
    <property type="term" value="P:methylation"/>
    <property type="evidence" value="ECO:0007669"/>
    <property type="project" value="UniProtKB-KW"/>
</dbReference>
<dbReference type="EMBL" id="JAPQER010000001">
    <property type="protein sequence ID" value="MCY6483518.1"/>
    <property type="molecule type" value="Genomic_DNA"/>
</dbReference>
<evidence type="ECO:0000313" key="2">
    <source>
        <dbReference type="EMBL" id="MCY6483518.1"/>
    </source>
</evidence>
<feature type="binding site" evidence="1">
    <location>
        <position position="57"/>
    </location>
    <ligand>
        <name>FAD</name>
        <dbReference type="ChEBI" id="CHEBI:57692"/>
        <note>ligand shared between neighboring subunits</note>
    </ligand>
</feature>
<feature type="binding site" evidence="1">
    <location>
        <begin position="81"/>
        <end position="83"/>
    </location>
    <ligand>
        <name>FAD</name>
        <dbReference type="ChEBI" id="CHEBI:57692"/>
        <note>ligand shared between neighboring subunits</note>
    </ligand>
</feature>
<dbReference type="Proteomes" id="UP001078443">
    <property type="component" value="Unassembled WGS sequence"/>
</dbReference>
<keyword evidence="1" id="KW-0274">FAD</keyword>
<evidence type="ECO:0000256" key="1">
    <source>
        <dbReference type="HAMAP-Rule" id="MF_01408"/>
    </source>
</evidence>
<feature type="binding site" description="in other chain" evidence="1">
    <location>
        <position position="159"/>
    </location>
    <ligand>
        <name>dUMP</name>
        <dbReference type="ChEBI" id="CHEBI:246422"/>
        <note>ligand shared between dimeric partners</note>
    </ligand>
</feature>
<evidence type="ECO:0000313" key="3">
    <source>
        <dbReference type="Proteomes" id="UP001078443"/>
    </source>
</evidence>
<name>A0ABT4D0E0_9CLOT</name>
<keyword evidence="1" id="KW-0285">Flavoprotein</keyword>
<proteinExistence type="inferred from homology"/>
<reference evidence="2" key="1">
    <citation type="submission" date="2022-12" db="EMBL/GenBank/DDBJ databases">
        <authorList>
            <person name="Wang J."/>
        </authorList>
    </citation>
    <scope>NUCLEOTIDE SEQUENCE</scope>
    <source>
        <strain evidence="2">HY-45-18</strain>
    </source>
</reference>
<feature type="binding site" evidence="1">
    <location>
        <position position="181"/>
    </location>
    <ligand>
        <name>FAD</name>
        <dbReference type="ChEBI" id="CHEBI:57692"/>
        <note>ligand shared between neighboring subunits</note>
    </ligand>
</feature>
<accession>A0ABT4D0E0</accession>
<dbReference type="RefSeq" id="WP_268039762.1">
    <property type="nucleotide sequence ID" value="NZ_JAPQER010000001.1"/>
</dbReference>
<dbReference type="InterPro" id="IPR036098">
    <property type="entry name" value="Thymidylate_synthase_ThyX_sf"/>
</dbReference>
<dbReference type="InterPro" id="IPR003669">
    <property type="entry name" value="Thymidylate_synthase_ThyX"/>
</dbReference>
<feature type="binding site" evidence="1">
    <location>
        <position position="186"/>
    </location>
    <ligand>
        <name>dUMP</name>
        <dbReference type="ChEBI" id="CHEBI:246422"/>
        <note>ligand shared between dimeric partners</note>
    </ligand>
</feature>
<comment type="function">
    <text evidence="1">Catalyzes the reductive methylation of 2'-deoxyuridine-5'-monophosphate (dUMP) to 2'-deoxythymidine-5'-monophosphate (dTMP) while utilizing 5,10-methylenetetrahydrofolate (mTHF) as the methyl donor, and NADPH and FADH(2) as the reductant.</text>
</comment>
<gene>
    <name evidence="1 2" type="primary">thyX</name>
    <name evidence="2" type="ORF">OW763_03985</name>
</gene>
<feature type="active site" description="Involved in ionization of N3 of dUMP, leading to its activation" evidence="1">
    <location>
        <position position="186"/>
    </location>
</feature>
<dbReference type="Pfam" id="PF02511">
    <property type="entry name" value="Thy1"/>
    <property type="match status" value="1"/>
</dbReference>
<sequence length="246" mass="28083">MGLKVKLIEYTPNPEKVIASAAKLCYSAVGIDEILDGLDEDKTETFLNRLMSYGHASPIEHVSFTFAVEGVSRSLTHQLVRHRIASYSQQSQRYVKLNQFEYVIPPEIEDNEKAKKIFVKSMRESQSAYDEIAEILKEKYIKSGMKKQVAEKKAIEDARYVFPNACETKIVLTMNARSLVNFFEHRCCNRAQWEIHALADNMLSQVRMVAPILFKNAGPKCIKENCPEGSMTCGECTRVREKYSKI</sequence>
<protein>
    <recommendedName>
        <fullName evidence="1">Flavin-dependent thymidylate synthase</fullName>
        <shortName evidence="1">FDTS</shortName>
        <ecNumber evidence="1">2.1.1.148</ecNumber>
    </recommendedName>
    <alternativeName>
        <fullName evidence="1">FAD-dependent thymidylate synthase</fullName>
    </alternativeName>
    <alternativeName>
        <fullName evidence="1">Thymidylate synthase ThyX</fullName>
        <shortName evidence="1">TS</shortName>
        <shortName evidence="1">TSase</shortName>
    </alternativeName>
</protein>
<feature type="binding site" evidence="1">
    <location>
        <begin position="78"/>
        <end position="81"/>
    </location>
    <ligand>
        <name>dUMP</name>
        <dbReference type="ChEBI" id="CHEBI:246422"/>
        <note>ligand shared between dimeric partners</note>
    </ligand>
</feature>
<dbReference type="NCBIfam" id="TIGR02170">
    <property type="entry name" value="thyX"/>
    <property type="match status" value="1"/>
</dbReference>
<feature type="binding site" evidence="1">
    <location>
        <begin position="175"/>
        <end position="177"/>
    </location>
    <ligand>
        <name>FAD</name>
        <dbReference type="ChEBI" id="CHEBI:57692"/>
        <note>ligand shared between neighboring subunits</note>
    </ligand>
</feature>
<dbReference type="GO" id="GO:0050797">
    <property type="term" value="F:thymidylate synthase (FAD) activity"/>
    <property type="evidence" value="ECO:0007669"/>
    <property type="project" value="UniProtKB-EC"/>
</dbReference>
<comment type="pathway">
    <text evidence="1">Pyrimidine metabolism; dTTP biosynthesis.</text>
</comment>
<dbReference type="Gene3D" id="3.30.1360.170">
    <property type="match status" value="1"/>
</dbReference>
<dbReference type="PANTHER" id="PTHR34934">
    <property type="entry name" value="FLAVIN-DEPENDENT THYMIDYLATE SYNTHASE"/>
    <property type="match status" value="1"/>
</dbReference>
<dbReference type="EC" id="2.1.1.148" evidence="1"/>
<comment type="caution">
    <text evidence="2">The sequence shown here is derived from an EMBL/GenBank/DDBJ whole genome shotgun (WGS) entry which is preliminary data.</text>
</comment>
<comment type="cofactor">
    <cofactor evidence="1">
        <name>FAD</name>
        <dbReference type="ChEBI" id="CHEBI:57692"/>
    </cofactor>
    <text evidence="1">Binds 4 FAD per tetramer. Each FAD binding site is formed by three monomers.</text>
</comment>
<organism evidence="2 3">
    <name type="scientific">Clostridium aestuarii</name>
    <dbReference type="NCBI Taxonomy" id="338193"/>
    <lineage>
        <taxon>Bacteria</taxon>
        <taxon>Bacillati</taxon>
        <taxon>Bacillota</taxon>
        <taxon>Clostridia</taxon>
        <taxon>Eubacteriales</taxon>
        <taxon>Clostridiaceae</taxon>
        <taxon>Clostridium</taxon>
    </lineage>
</organism>
<feature type="binding site" evidence="1">
    <location>
        <position position="89"/>
    </location>
    <ligand>
        <name>FAD</name>
        <dbReference type="ChEBI" id="CHEBI:57692"/>
        <note>ligand shared between neighboring subunits</note>
    </ligand>
</feature>
<dbReference type="SUPFAM" id="SSF69796">
    <property type="entry name" value="Thymidylate synthase-complementing protein Thy1"/>
    <property type="match status" value="1"/>
</dbReference>
<dbReference type="HAMAP" id="MF_01408">
    <property type="entry name" value="ThyX"/>
    <property type="match status" value="1"/>
</dbReference>